<evidence type="ECO:0000313" key="1">
    <source>
        <dbReference type="EMBL" id="KAJ9596851.1"/>
    </source>
</evidence>
<reference evidence="1" key="2">
    <citation type="submission" date="2023-05" db="EMBL/GenBank/DDBJ databases">
        <authorList>
            <person name="Fouks B."/>
        </authorList>
    </citation>
    <scope>NUCLEOTIDE SEQUENCE</scope>
    <source>
        <strain evidence="1">Stay&amp;Tobe</strain>
        <tissue evidence="1">Testes</tissue>
    </source>
</reference>
<evidence type="ECO:0000313" key="3">
    <source>
        <dbReference type="Proteomes" id="UP001233999"/>
    </source>
</evidence>
<reference evidence="1" key="1">
    <citation type="journal article" date="2023" name="IScience">
        <title>Live-bearing cockroach genome reveals convergent evolutionary mechanisms linked to viviparity in insects and beyond.</title>
        <authorList>
            <person name="Fouks B."/>
            <person name="Harrison M.C."/>
            <person name="Mikhailova A.A."/>
            <person name="Marchal E."/>
            <person name="English S."/>
            <person name="Carruthers M."/>
            <person name="Jennings E.C."/>
            <person name="Chiamaka E.L."/>
            <person name="Frigard R.A."/>
            <person name="Pippel M."/>
            <person name="Attardo G.M."/>
            <person name="Benoit J.B."/>
            <person name="Bornberg-Bauer E."/>
            <person name="Tobe S.S."/>
        </authorList>
    </citation>
    <scope>NUCLEOTIDE SEQUENCE</scope>
    <source>
        <strain evidence="1">Stay&amp;Tobe</strain>
    </source>
</reference>
<gene>
    <name evidence="1" type="ORF">L9F63_012107</name>
    <name evidence="2" type="ORF">L9F63_026345</name>
</gene>
<keyword evidence="3" id="KW-1185">Reference proteome</keyword>
<accession>A0AAD8ADZ7</accession>
<dbReference type="EMBL" id="JASPKZ010000415">
    <property type="protein sequence ID" value="KAJ9600516.1"/>
    <property type="molecule type" value="Genomic_DNA"/>
</dbReference>
<comment type="caution">
    <text evidence="1">The sequence shown here is derived from an EMBL/GenBank/DDBJ whole genome shotgun (WGS) entry which is preliminary data.</text>
</comment>
<evidence type="ECO:0000313" key="2">
    <source>
        <dbReference type="EMBL" id="KAJ9600516.1"/>
    </source>
</evidence>
<dbReference type="EMBL" id="JASPKZ010001957">
    <property type="protein sequence ID" value="KAJ9596851.1"/>
    <property type="molecule type" value="Genomic_DNA"/>
</dbReference>
<protein>
    <submittedName>
        <fullName evidence="1">Uncharacterized protein</fullName>
    </submittedName>
</protein>
<proteinExistence type="predicted"/>
<dbReference type="Proteomes" id="UP001233999">
    <property type="component" value="Unassembled WGS sequence"/>
</dbReference>
<name>A0AAD8ADZ7_DIPPU</name>
<organism evidence="1 3">
    <name type="scientific">Diploptera punctata</name>
    <name type="common">Pacific beetle cockroach</name>
    <dbReference type="NCBI Taxonomy" id="6984"/>
    <lineage>
        <taxon>Eukaryota</taxon>
        <taxon>Metazoa</taxon>
        <taxon>Ecdysozoa</taxon>
        <taxon>Arthropoda</taxon>
        <taxon>Hexapoda</taxon>
        <taxon>Insecta</taxon>
        <taxon>Pterygota</taxon>
        <taxon>Neoptera</taxon>
        <taxon>Polyneoptera</taxon>
        <taxon>Dictyoptera</taxon>
        <taxon>Blattodea</taxon>
        <taxon>Blaberoidea</taxon>
        <taxon>Blaberidae</taxon>
        <taxon>Diplopterinae</taxon>
        <taxon>Diploptera</taxon>
    </lineage>
</organism>
<dbReference type="AlphaFoldDB" id="A0AAD8ADZ7"/>
<sequence>MASCEEDLVSHLGRSARKRALVPSEWAKNKDKHHKYASDGSIPKVACNHNDGFCKTSELSTADCFHSLFYNNKTKVEQDSFLSKLGITQHHHAMSFWQNVFSNSATDAVNDF</sequence>